<dbReference type="AlphaFoldDB" id="D8K695"/>
<dbReference type="RefSeq" id="WP_013220514.1">
    <property type="nucleotide sequence ID" value="NC_014315.1"/>
</dbReference>
<feature type="transmembrane region" description="Helical" evidence="1">
    <location>
        <begin position="92"/>
        <end position="112"/>
    </location>
</feature>
<dbReference type="EMBL" id="CP002086">
    <property type="protein sequence ID" value="ADJ28422.1"/>
    <property type="molecule type" value="Genomic_DNA"/>
</dbReference>
<sequence>MKFIKYIGPMRIGMALFTLALMGMAPFTSSGNTSDWGVIASKENLSGWDMMVSMVAPSLTVIMFFVLSLDMMMNRIFMTDTEGTHRLRYRRILWLDFSMIFILLLAWGPFFADLLRQS</sequence>
<gene>
    <name evidence="2" type="ordered locus">Nwat_1517</name>
</gene>
<dbReference type="OrthoDB" id="5770893at2"/>
<name>D8K695_NITWC</name>
<dbReference type="HOGENOM" id="CLU_2220383_0_0_6"/>
<reference evidence="2 3" key="1">
    <citation type="submission" date="2010-06" db="EMBL/GenBank/DDBJ databases">
        <title>Complete sequence of chromosome of Nitrosococcus watsoni C-113.</title>
        <authorList>
            <consortium name="US DOE Joint Genome Institute"/>
            <person name="Lucas S."/>
            <person name="Copeland A."/>
            <person name="Lapidus A."/>
            <person name="Cheng J.-F."/>
            <person name="Bruce D."/>
            <person name="Goodwin L."/>
            <person name="Pitluck S."/>
            <person name="Malfatti S.A."/>
            <person name="Chain P.S.G."/>
            <person name="Land M."/>
            <person name="Hauser L."/>
            <person name="Kyrpides N."/>
            <person name="Ivanova N."/>
            <person name="Cambell M.A."/>
            <person name="Heidelberg J.F."/>
            <person name="Klotz M.G."/>
            <person name="Woyke T."/>
        </authorList>
    </citation>
    <scope>NUCLEOTIDE SEQUENCE [LARGE SCALE GENOMIC DNA]</scope>
    <source>
        <strain evidence="2 3">C-113</strain>
    </source>
</reference>
<organism evidence="2 3">
    <name type="scientific">Nitrosococcus watsoni (strain C-113)</name>
    <dbReference type="NCBI Taxonomy" id="105559"/>
    <lineage>
        <taxon>Bacteria</taxon>
        <taxon>Pseudomonadati</taxon>
        <taxon>Pseudomonadota</taxon>
        <taxon>Gammaproteobacteria</taxon>
        <taxon>Chromatiales</taxon>
        <taxon>Chromatiaceae</taxon>
        <taxon>Nitrosococcus</taxon>
    </lineage>
</organism>
<evidence type="ECO:0000256" key="1">
    <source>
        <dbReference type="SAM" id="Phobius"/>
    </source>
</evidence>
<feature type="transmembrane region" description="Helical" evidence="1">
    <location>
        <begin position="50"/>
        <end position="71"/>
    </location>
</feature>
<dbReference type="Proteomes" id="UP000000393">
    <property type="component" value="Chromosome"/>
</dbReference>
<keyword evidence="1" id="KW-1133">Transmembrane helix</keyword>
<dbReference type="KEGG" id="nwa:Nwat_1517"/>
<evidence type="ECO:0000313" key="3">
    <source>
        <dbReference type="Proteomes" id="UP000000393"/>
    </source>
</evidence>
<proteinExistence type="predicted"/>
<keyword evidence="1" id="KW-0472">Membrane</keyword>
<keyword evidence="1" id="KW-0812">Transmembrane</keyword>
<dbReference type="STRING" id="105559.Nwat_1517"/>
<accession>D8K695</accession>
<keyword evidence="3" id="KW-1185">Reference proteome</keyword>
<evidence type="ECO:0000313" key="2">
    <source>
        <dbReference type="EMBL" id="ADJ28422.1"/>
    </source>
</evidence>
<protein>
    <submittedName>
        <fullName evidence="2">Uncharacterized protein</fullName>
    </submittedName>
</protein>